<evidence type="ECO:0000259" key="14">
    <source>
        <dbReference type="PROSITE" id="PS50157"/>
    </source>
</evidence>
<evidence type="ECO:0000256" key="11">
    <source>
        <dbReference type="PROSITE-ProRule" id="PRU00042"/>
    </source>
</evidence>
<dbReference type="InterPro" id="IPR011333">
    <property type="entry name" value="SKP1/BTB/POZ_sf"/>
</dbReference>
<evidence type="ECO:0000256" key="10">
    <source>
        <dbReference type="ARBA" id="ARBA00023242"/>
    </source>
</evidence>
<evidence type="ECO:0000256" key="3">
    <source>
        <dbReference type="ARBA" id="ARBA00022723"/>
    </source>
</evidence>
<feature type="region of interest" description="Disordered" evidence="12">
    <location>
        <begin position="226"/>
        <end position="273"/>
    </location>
</feature>
<feature type="domain" description="C2H2-type" evidence="14">
    <location>
        <begin position="350"/>
        <end position="377"/>
    </location>
</feature>
<feature type="domain" description="BTB" evidence="13">
    <location>
        <begin position="24"/>
        <end position="93"/>
    </location>
</feature>
<dbReference type="SMART" id="SM00355">
    <property type="entry name" value="ZnF_C2H2"/>
    <property type="match status" value="2"/>
</dbReference>
<evidence type="ECO:0000256" key="6">
    <source>
        <dbReference type="ARBA" id="ARBA00022833"/>
    </source>
</evidence>
<dbReference type="GO" id="GO:0005634">
    <property type="term" value="C:nucleus"/>
    <property type="evidence" value="ECO:0007669"/>
    <property type="project" value="UniProtKB-SubCell"/>
</dbReference>
<dbReference type="Gene3D" id="3.30.160.60">
    <property type="entry name" value="Classic Zinc Finger"/>
    <property type="match status" value="2"/>
</dbReference>
<dbReference type="SUPFAM" id="SSF54695">
    <property type="entry name" value="POZ domain"/>
    <property type="match status" value="1"/>
</dbReference>
<evidence type="ECO:0000256" key="4">
    <source>
        <dbReference type="ARBA" id="ARBA00022737"/>
    </source>
</evidence>
<dbReference type="GO" id="GO:0000978">
    <property type="term" value="F:RNA polymerase II cis-regulatory region sequence-specific DNA binding"/>
    <property type="evidence" value="ECO:0007669"/>
    <property type="project" value="TreeGrafter"/>
</dbReference>
<dbReference type="CTD" id="728116"/>
<dbReference type="KEGG" id="sfm:108938869"/>
<keyword evidence="16" id="KW-1185">Reference proteome</keyword>
<feature type="compositionally biased region" description="Polar residues" evidence="12">
    <location>
        <begin position="440"/>
        <end position="453"/>
    </location>
</feature>
<keyword evidence="8" id="KW-0238">DNA-binding</keyword>
<dbReference type="RefSeq" id="XP_029104370.1">
    <property type="nucleotide sequence ID" value="XM_029248537.1"/>
</dbReference>
<dbReference type="PANTHER" id="PTHR46105">
    <property type="entry name" value="AGAP004733-PA"/>
    <property type="match status" value="1"/>
</dbReference>
<reference evidence="15 16" key="1">
    <citation type="submission" date="2019-04" db="EMBL/GenBank/DDBJ databases">
        <authorList>
            <consortium name="Wellcome Sanger Institute Data Sharing"/>
        </authorList>
    </citation>
    <scope>NUCLEOTIDE SEQUENCE [LARGE SCALE GENOMIC DNA]</scope>
</reference>
<dbReference type="AlphaFoldDB" id="A0A8C9U038"/>
<sequence>MEVPSYQSKLLCELNEQRKRDFFCDCSIIVEGRVFKAHRNVLFAGSGYFRALLVHYLQDSGQRHSTASLDIVTAEAFSLVLDFLYSGRLDLRSDNVIEVMSAASYLQMTDVVSFCKAYIRSSLEICNRERERDKERERQGLADSGTPAAAAASSDSPADGGALSCSDAPSSAATPPAATPTALVGRDSESESSRGEFPSFLPVDLALKGSQGDKVNSSSGFLLGLVQPKTEFDPDEEAERSSEDKDLPLFQAAPLDDRPHPSSQTPGGELSSLPYDNYHMKQFLEVLLRGGTEQRREELVQHFAQSLGTGVGGARVDEGLGLGGSSIMEIQSDWYGEETGDGLVVPVKLHRCPFCPYTAKQKGILKRHIRCHTGERPYPCETCGKRFTRQEHLRSHSLSVHRSNWPIVCKGCRRTFTGVVSHGLKRFGLCDSCTCVTTTHEDSTPINLSSQSEVTERGEGDGDWPIYMDDAEEAEPSGECDEVEDKRELQRQLSENDGLV</sequence>
<evidence type="ECO:0000256" key="2">
    <source>
        <dbReference type="ARBA" id="ARBA00006991"/>
    </source>
</evidence>
<dbReference type="SMART" id="SM00225">
    <property type="entry name" value="BTB"/>
    <property type="match status" value="1"/>
</dbReference>
<feature type="domain" description="C2H2-type" evidence="14">
    <location>
        <begin position="378"/>
        <end position="406"/>
    </location>
</feature>
<dbReference type="Ensembl" id="ENSSFOT00015056809.1">
    <property type="protein sequence ID" value="ENSSFOP00015058513.1"/>
    <property type="gene ID" value="ENSSFOG00015031527.1"/>
</dbReference>
<dbReference type="GO" id="GO:0008270">
    <property type="term" value="F:zinc ion binding"/>
    <property type="evidence" value="ECO:0007669"/>
    <property type="project" value="UniProtKB-KW"/>
</dbReference>
<gene>
    <name evidence="15" type="primary">zbtb8b</name>
</gene>
<keyword evidence="5 11" id="KW-0863">Zinc-finger</keyword>
<dbReference type="InterPro" id="IPR050457">
    <property type="entry name" value="ZnFinger_BTB_dom_contain"/>
</dbReference>
<dbReference type="PANTHER" id="PTHR46105:SF25">
    <property type="entry name" value="ZGC:110075 PROTEIN"/>
    <property type="match status" value="1"/>
</dbReference>
<reference evidence="15" key="3">
    <citation type="submission" date="2025-09" db="UniProtKB">
        <authorList>
            <consortium name="Ensembl"/>
        </authorList>
    </citation>
    <scope>IDENTIFICATION</scope>
</reference>
<feature type="compositionally biased region" description="Polar residues" evidence="12">
    <location>
        <begin position="491"/>
        <end position="500"/>
    </location>
</feature>
<accession>A0A8C9U038</accession>
<organism evidence="15 16">
    <name type="scientific">Scleropages formosus</name>
    <name type="common">Asian bonytongue</name>
    <name type="synonym">Osteoglossum formosum</name>
    <dbReference type="NCBI Taxonomy" id="113540"/>
    <lineage>
        <taxon>Eukaryota</taxon>
        <taxon>Metazoa</taxon>
        <taxon>Chordata</taxon>
        <taxon>Craniata</taxon>
        <taxon>Vertebrata</taxon>
        <taxon>Euteleostomi</taxon>
        <taxon>Actinopterygii</taxon>
        <taxon>Neopterygii</taxon>
        <taxon>Teleostei</taxon>
        <taxon>Osteoglossocephala</taxon>
        <taxon>Osteoglossomorpha</taxon>
        <taxon>Osteoglossiformes</taxon>
        <taxon>Osteoglossidae</taxon>
        <taxon>Scleropages</taxon>
    </lineage>
</organism>
<proteinExistence type="inferred from homology"/>
<keyword evidence="7" id="KW-0805">Transcription regulation</keyword>
<protein>
    <submittedName>
        <fullName evidence="15">Zinc finger and BTB domain containing 8B</fullName>
    </submittedName>
</protein>
<evidence type="ECO:0000313" key="16">
    <source>
        <dbReference type="Proteomes" id="UP000694397"/>
    </source>
</evidence>
<dbReference type="GeneTree" id="ENSGT00940000154994"/>
<name>A0A8C9U038_SCLFO</name>
<feature type="compositionally biased region" description="Low complexity" evidence="12">
    <location>
        <begin position="141"/>
        <end position="182"/>
    </location>
</feature>
<keyword evidence="4" id="KW-0677">Repeat</keyword>
<evidence type="ECO:0000256" key="12">
    <source>
        <dbReference type="SAM" id="MobiDB-lite"/>
    </source>
</evidence>
<dbReference type="SUPFAM" id="SSF57667">
    <property type="entry name" value="beta-beta-alpha zinc fingers"/>
    <property type="match status" value="1"/>
</dbReference>
<dbReference type="InterPro" id="IPR036236">
    <property type="entry name" value="Znf_C2H2_sf"/>
</dbReference>
<feature type="compositionally biased region" description="Acidic residues" evidence="12">
    <location>
        <begin position="469"/>
        <end position="483"/>
    </location>
</feature>
<reference evidence="15" key="2">
    <citation type="submission" date="2025-08" db="UniProtKB">
        <authorList>
            <consortium name="Ensembl"/>
        </authorList>
    </citation>
    <scope>IDENTIFICATION</scope>
</reference>
<feature type="region of interest" description="Disordered" evidence="12">
    <location>
        <begin position="440"/>
        <end position="500"/>
    </location>
</feature>
<dbReference type="GeneID" id="108938869"/>
<evidence type="ECO:0000259" key="13">
    <source>
        <dbReference type="PROSITE" id="PS50097"/>
    </source>
</evidence>
<dbReference type="PROSITE" id="PS50157">
    <property type="entry name" value="ZINC_FINGER_C2H2_2"/>
    <property type="match status" value="2"/>
</dbReference>
<dbReference type="Gene3D" id="3.30.710.10">
    <property type="entry name" value="Potassium Channel Kv1.1, Chain A"/>
    <property type="match status" value="1"/>
</dbReference>
<dbReference type="PROSITE" id="PS50097">
    <property type="entry name" value="BTB"/>
    <property type="match status" value="1"/>
</dbReference>
<keyword evidence="9" id="KW-0804">Transcription</keyword>
<evidence type="ECO:0000256" key="9">
    <source>
        <dbReference type="ARBA" id="ARBA00023163"/>
    </source>
</evidence>
<dbReference type="FunFam" id="3.30.160.60:FF:000379">
    <property type="entry name" value="Zinc finger and BTB domain-containing protein 46"/>
    <property type="match status" value="1"/>
</dbReference>
<evidence type="ECO:0000256" key="8">
    <source>
        <dbReference type="ARBA" id="ARBA00023125"/>
    </source>
</evidence>
<dbReference type="PROSITE" id="PS00028">
    <property type="entry name" value="ZINC_FINGER_C2H2_1"/>
    <property type="match status" value="1"/>
</dbReference>
<dbReference type="FunFam" id="3.30.160.60:FF:000185">
    <property type="entry name" value="zinc finger protein 319"/>
    <property type="match status" value="1"/>
</dbReference>
<dbReference type="Proteomes" id="UP000694397">
    <property type="component" value="Chromosome 23"/>
</dbReference>
<keyword evidence="6" id="KW-0862">Zinc</keyword>
<evidence type="ECO:0000256" key="5">
    <source>
        <dbReference type="ARBA" id="ARBA00022771"/>
    </source>
</evidence>
<dbReference type="InterPro" id="IPR013087">
    <property type="entry name" value="Znf_C2H2_type"/>
</dbReference>
<comment type="similarity">
    <text evidence="2">Belongs to the krueppel C2H2-type zinc-finger protein family.</text>
</comment>
<evidence type="ECO:0000313" key="15">
    <source>
        <dbReference type="Ensembl" id="ENSSFOP00015058513.1"/>
    </source>
</evidence>
<feature type="region of interest" description="Disordered" evidence="12">
    <location>
        <begin position="129"/>
        <end position="197"/>
    </location>
</feature>
<dbReference type="GO" id="GO:0000981">
    <property type="term" value="F:DNA-binding transcription factor activity, RNA polymerase II-specific"/>
    <property type="evidence" value="ECO:0007669"/>
    <property type="project" value="TreeGrafter"/>
</dbReference>
<keyword evidence="3" id="KW-0479">Metal-binding</keyword>
<dbReference type="InterPro" id="IPR000210">
    <property type="entry name" value="BTB/POZ_dom"/>
</dbReference>
<dbReference type="OrthoDB" id="4845755at2759"/>
<evidence type="ECO:0000256" key="1">
    <source>
        <dbReference type="ARBA" id="ARBA00004123"/>
    </source>
</evidence>
<keyword evidence="10" id="KW-0539">Nucleus</keyword>
<evidence type="ECO:0000256" key="7">
    <source>
        <dbReference type="ARBA" id="ARBA00023015"/>
    </source>
</evidence>
<dbReference type="Pfam" id="PF00651">
    <property type="entry name" value="BTB"/>
    <property type="match status" value="1"/>
</dbReference>
<feature type="compositionally biased region" description="Basic and acidic residues" evidence="12">
    <location>
        <begin position="129"/>
        <end position="140"/>
    </location>
</feature>
<comment type="subcellular location">
    <subcellularLocation>
        <location evidence="1">Nucleus</location>
    </subcellularLocation>
</comment>